<dbReference type="GO" id="GO:0071949">
    <property type="term" value="F:FAD binding"/>
    <property type="evidence" value="ECO:0007669"/>
    <property type="project" value="InterPro"/>
</dbReference>
<evidence type="ECO:0000259" key="5">
    <source>
        <dbReference type="Pfam" id="PF01494"/>
    </source>
</evidence>
<keyword evidence="4 6" id="KW-0503">Monooxygenase</keyword>
<keyword evidence="1" id="KW-0285">Flavoprotein</keyword>
<accession>A0A7W2FER5</accession>
<dbReference type="Pfam" id="PF01494">
    <property type="entry name" value="FAD_binding_3"/>
    <property type="match status" value="1"/>
</dbReference>
<dbReference type="SUPFAM" id="SSF51905">
    <property type="entry name" value="FAD/NAD(P)-binding domain"/>
    <property type="match status" value="1"/>
</dbReference>
<dbReference type="RefSeq" id="WP_182157140.1">
    <property type="nucleotide sequence ID" value="NZ_JACEZU010000016.1"/>
</dbReference>
<evidence type="ECO:0000256" key="4">
    <source>
        <dbReference type="ARBA" id="ARBA00023033"/>
    </source>
</evidence>
<evidence type="ECO:0000313" key="6">
    <source>
        <dbReference type="EMBL" id="MBA5690340.1"/>
    </source>
</evidence>
<dbReference type="Gene3D" id="3.50.50.60">
    <property type="entry name" value="FAD/NAD(P)-binding domain"/>
    <property type="match status" value="1"/>
</dbReference>
<gene>
    <name evidence="6" type="ORF">H3H39_25165</name>
</gene>
<dbReference type="Proteomes" id="UP000573499">
    <property type="component" value="Unassembled WGS sequence"/>
</dbReference>
<dbReference type="AlphaFoldDB" id="A0A7W2FER5"/>
<protein>
    <submittedName>
        <fullName evidence="6">FAD-dependent monooxygenase</fullName>
    </submittedName>
</protein>
<keyword evidence="3" id="KW-0560">Oxidoreductase</keyword>
<dbReference type="PANTHER" id="PTHR47178">
    <property type="entry name" value="MONOOXYGENASE, FAD-BINDING"/>
    <property type="match status" value="1"/>
</dbReference>
<feature type="domain" description="FAD-binding" evidence="5">
    <location>
        <begin position="314"/>
        <end position="377"/>
    </location>
</feature>
<dbReference type="PRINTS" id="PR00420">
    <property type="entry name" value="RNGMNOXGNASE"/>
</dbReference>
<comment type="caution">
    <text evidence="6">The sequence shown here is derived from an EMBL/GenBank/DDBJ whole genome shotgun (WGS) entry which is preliminary data.</text>
</comment>
<keyword evidence="2" id="KW-0274">FAD</keyword>
<dbReference type="EMBL" id="JACEZU010000016">
    <property type="protein sequence ID" value="MBA5690340.1"/>
    <property type="molecule type" value="Genomic_DNA"/>
</dbReference>
<dbReference type="InterPro" id="IPR036188">
    <property type="entry name" value="FAD/NAD-bd_sf"/>
</dbReference>
<dbReference type="PANTHER" id="PTHR47178:SF5">
    <property type="entry name" value="FAD-BINDING DOMAIN-CONTAINING PROTEIN"/>
    <property type="match status" value="1"/>
</dbReference>
<dbReference type="Pfam" id="PF13450">
    <property type="entry name" value="NAD_binding_8"/>
    <property type="match status" value="1"/>
</dbReference>
<keyword evidence="7" id="KW-1185">Reference proteome</keyword>
<evidence type="ECO:0000256" key="2">
    <source>
        <dbReference type="ARBA" id="ARBA00022827"/>
    </source>
</evidence>
<evidence type="ECO:0000256" key="1">
    <source>
        <dbReference type="ARBA" id="ARBA00022630"/>
    </source>
</evidence>
<dbReference type="InterPro" id="IPR002938">
    <property type="entry name" value="FAD-bd"/>
</dbReference>
<name>A0A7W2FER5_9BURK</name>
<organism evidence="6 7">
    <name type="scientific">Rugamonas apoptosis</name>
    <dbReference type="NCBI Taxonomy" id="2758570"/>
    <lineage>
        <taxon>Bacteria</taxon>
        <taxon>Pseudomonadati</taxon>
        <taxon>Pseudomonadota</taxon>
        <taxon>Betaproteobacteria</taxon>
        <taxon>Burkholderiales</taxon>
        <taxon>Oxalobacteraceae</taxon>
        <taxon>Telluria group</taxon>
        <taxon>Rugamonas</taxon>
    </lineage>
</organism>
<evidence type="ECO:0000256" key="3">
    <source>
        <dbReference type="ARBA" id="ARBA00023002"/>
    </source>
</evidence>
<sequence length="394" mass="42076">MTNTPLRVAVIGAGLGGLCLAHGLCKHGIAVQVYERDASLDARDQGYRLRIDQQGRAALAACLPDALFARFVQTCAVPAPTLNLLDARLERASDHGVDGWQAGASDADADLRADRQRMRAVLLTGLAERVHFGKALTRYEAVDDRAVIARFDDGSAVEADVLIGADGIHSRLRAQRFPDMAPIDTGTVCCYGKTWLTAVHRDAIAAQLQTGTSVIFQPGWAAIIDAMVFRPEHGAGQTIGQVDDYVYWALIGQRGALGIAGADDLGWTEAALRGWLSERVGAWPEPIRALFERTAPQAATLLPVRRSPLPAAWPASRISALGDALHAMSPAGGKGANCALYDAQALTEALRQVRGPAMAVAAIAAYETQVREHSFAAARASRDAERQLFSLPDD</sequence>
<reference evidence="6 7" key="1">
    <citation type="submission" date="2020-07" db="EMBL/GenBank/DDBJ databases">
        <title>Novel species isolated from subtropical streams in China.</title>
        <authorList>
            <person name="Lu H."/>
        </authorList>
    </citation>
    <scope>NUCLEOTIDE SEQUENCE [LARGE SCALE GENOMIC DNA]</scope>
    <source>
        <strain evidence="6 7">LX47W</strain>
    </source>
</reference>
<evidence type="ECO:0000313" key="7">
    <source>
        <dbReference type="Proteomes" id="UP000573499"/>
    </source>
</evidence>
<dbReference type="GO" id="GO:0004497">
    <property type="term" value="F:monooxygenase activity"/>
    <property type="evidence" value="ECO:0007669"/>
    <property type="project" value="UniProtKB-KW"/>
</dbReference>
<proteinExistence type="predicted"/>